<reference evidence="1" key="5">
    <citation type="journal article" date="2021" name="G3 (Bethesda)">
        <title>Aegilops tauschii genome assembly Aet v5.0 features greater sequence contiguity and improved annotation.</title>
        <authorList>
            <person name="Wang L."/>
            <person name="Zhu T."/>
            <person name="Rodriguez J.C."/>
            <person name="Deal K.R."/>
            <person name="Dubcovsky J."/>
            <person name="McGuire P.E."/>
            <person name="Lux T."/>
            <person name="Spannagl M."/>
            <person name="Mayer K.F.X."/>
            <person name="Baldrich P."/>
            <person name="Meyers B.C."/>
            <person name="Huo N."/>
            <person name="Gu Y.Q."/>
            <person name="Zhou H."/>
            <person name="Devos K.M."/>
            <person name="Bennetzen J.L."/>
            <person name="Unver T."/>
            <person name="Budak H."/>
            <person name="Gulick P.J."/>
            <person name="Galiba G."/>
            <person name="Kalapos B."/>
            <person name="Nelson D.R."/>
            <person name="Li P."/>
            <person name="You F.M."/>
            <person name="Luo M.C."/>
            <person name="Dvorak J."/>
        </authorList>
    </citation>
    <scope>NUCLEOTIDE SEQUENCE [LARGE SCALE GENOMIC DNA]</scope>
    <source>
        <strain evidence="1">cv. AL8/78</strain>
    </source>
</reference>
<reference evidence="1" key="3">
    <citation type="journal article" date="2017" name="Nature">
        <title>Genome sequence of the progenitor of the wheat D genome Aegilops tauschii.</title>
        <authorList>
            <person name="Luo M.C."/>
            <person name="Gu Y.Q."/>
            <person name="Puiu D."/>
            <person name="Wang H."/>
            <person name="Twardziok S.O."/>
            <person name="Deal K.R."/>
            <person name="Huo N."/>
            <person name="Zhu T."/>
            <person name="Wang L."/>
            <person name="Wang Y."/>
            <person name="McGuire P.E."/>
            <person name="Liu S."/>
            <person name="Long H."/>
            <person name="Ramasamy R.K."/>
            <person name="Rodriguez J.C."/>
            <person name="Van S.L."/>
            <person name="Yuan L."/>
            <person name="Wang Z."/>
            <person name="Xia Z."/>
            <person name="Xiao L."/>
            <person name="Anderson O.D."/>
            <person name="Ouyang S."/>
            <person name="Liang Y."/>
            <person name="Zimin A.V."/>
            <person name="Pertea G."/>
            <person name="Qi P."/>
            <person name="Bennetzen J.L."/>
            <person name="Dai X."/>
            <person name="Dawson M.W."/>
            <person name="Muller H.G."/>
            <person name="Kugler K."/>
            <person name="Rivarola-Duarte L."/>
            <person name="Spannagl M."/>
            <person name="Mayer K.F.X."/>
            <person name="Lu F.H."/>
            <person name="Bevan M.W."/>
            <person name="Leroy P."/>
            <person name="Li P."/>
            <person name="You F.M."/>
            <person name="Sun Q."/>
            <person name="Liu Z."/>
            <person name="Lyons E."/>
            <person name="Wicker T."/>
            <person name="Salzberg S.L."/>
            <person name="Devos K.M."/>
            <person name="Dvorak J."/>
        </authorList>
    </citation>
    <scope>NUCLEOTIDE SEQUENCE [LARGE SCALE GENOMIC DNA]</scope>
    <source>
        <strain evidence="1">cv. AL8/78</strain>
    </source>
</reference>
<dbReference type="Proteomes" id="UP000015105">
    <property type="component" value="Chromosome 4D"/>
</dbReference>
<organism evidence="1 2">
    <name type="scientific">Aegilops tauschii subsp. strangulata</name>
    <name type="common">Goatgrass</name>
    <dbReference type="NCBI Taxonomy" id="200361"/>
    <lineage>
        <taxon>Eukaryota</taxon>
        <taxon>Viridiplantae</taxon>
        <taxon>Streptophyta</taxon>
        <taxon>Embryophyta</taxon>
        <taxon>Tracheophyta</taxon>
        <taxon>Spermatophyta</taxon>
        <taxon>Magnoliopsida</taxon>
        <taxon>Liliopsida</taxon>
        <taxon>Poales</taxon>
        <taxon>Poaceae</taxon>
        <taxon>BOP clade</taxon>
        <taxon>Pooideae</taxon>
        <taxon>Triticodae</taxon>
        <taxon>Triticeae</taxon>
        <taxon>Triticinae</taxon>
        <taxon>Aegilops</taxon>
    </lineage>
</organism>
<dbReference type="AlphaFoldDB" id="A0A453IA00"/>
<evidence type="ECO:0000313" key="1">
    <source>
        <dbReference type="EnsemblPlants" id="AET4Gv20495700.22"/>
    </source>
</evidence>
<keyword evidence="2" id="KW-1185">Reference proteome</keyword>
<sequence>MENFEGKAMKSFNEGNIPKYRMISAFKFFKSTLNKLKEGDLPIPNWLFRKMHMQTVFNV</sequence>
<name>A0A453IA00_AEGTS</name>
<protein>
    <submittedName>
        <fullName evidence="1">Uncharacterized protein</fullName>
    </submittedName>
</protein>
<reference evidence="2" key="2">
    <citation type="journal article" date="2017" name="Nat. Plants">
        <title>The Aegilops tauschii genome reveals multiple impacts of transposons.</title>
        <authorList>
            <person name="Zhao G."/>
            <person name="Zou C."/>
            <person name="Li K."/>
            <person name="Wang K."/>
            <person name="Li T."/>
            <person name="Gao L."/>
            <person name="Zhang X."/>
            <person name="Wang H."/>
            <person name="Yang Z."/>
            <person name="Liu X."/>
            <person name="Jiang W."/>
            <person name="Mao L."/>
            <person name="Kong X."/>
            <person name="Jiao Y."/>
            <person name="Jia J."/>
        </authorList>
    </citation>
    <scope>NUCLEOTIDE SEQUENCE [LARGE SCALE GENOMIC DNA]</scope>
    <source>
        <strain evidence="2">cv. AL8/78</strain>
    </source>
</reference>
<reference evidence="2" key="1">
    <citation type="journal article" date="2014" name="Science">
        <title>Ancient hybridizations among the ancestral genomes of bread wheat.</title>
        <authorList>
            <consortium name="International Wheat Genome Sequencing Consortium,"/>
            <person name="Marcussen T."/>
            <person name="Sandve S.R."/>
            <person name="Heier L."/>
            <person name="Spannagl M."/>
            <person name="Pfeifer M."/>
            <person name="Jakobsen K.S."/>
            <person name="Wulff B.B."/>
            <person name="Steuernagel B."/>
            <person name="Mayer K.F."/>
            <person name="Olsen O.A."/>
        </authorList>
    </citation>
    <scope>NUCLEOTIDE SEQUENCE [LARGE SCALE GENOMIC DNA]</scope>
    <source>
        <strain evidence="2">cv. AL8/78</strain>
    </source>
</reference>
<dbReference type="EnsemblPlants" id="AET4Gv20495700.22">
    <property type="protein sequence ID" value="AET4Gv20495700.22"/>
    <property type="gene ID" value="AET4Gv20495700"/>
</dbReference>
<reference evidence="1" key="4">
    <citation type="submission" date="2019-03" db="UniProtKB">
        <authorList>
            <consortium name="EnsemblPlants"/>
        </authorList>
    </citation>
    <scope>IDENTIFICATION</scope>
</reference>
<evidence type="ECO:0000313" key="2">
    <source>
        <dbReference type="Proteomes" id="UP000015105"/>
    </source>
</evidence>
<proteinExistence type="predicted"/>
<accession>A0A453IA00</accession>
<dbReference type="Gramene" id="AET4Gv20495700.22">
    <property type="protein sequence ID" value="AET4Gv20495700.22"/>
    <property type="gene ID" value="AET4Gv20495700"/>
</dbReference>